<name>A0A6F9DTI9_9ASCI</name>
<keyword evidence="2" id="KW-0813">Transport</keyword>
<dbReference type="PROSITE" id="PS50267">
    <property type="entry name" value="NA_NEUROTRAN_SYMP_3"/>
    <property type="match status" value="1"/>
</dbReference>
<evidence type="ECO:0000313" key="8">
    <source>
        <dbReference type="EMBL" id="CAB3266323.1"/>
    </source>
</evidence>
<evidence type="ECO:0000256" key="5">
    <source>
        <dbReference type="ARBA" id="ARBA00023136"/>
    </source>
</evidence>
<feature type="binding site" evidence="6">
    <location>
        <position position="33"/>
    </location>
    <ligand>
        <name>Na(+)</name>
        <dbReference type="ChEBI" id="CHEBI:29101"/>
        <label>1</label>
    </ligand>
</feature>
<organism evidence="8">
    <name type="scientific">Phallusia mammillata</name>
    <dbReference type="NCBI Taxonomy" id="59560"/>
    <lineage>
        <taxon>Eukaryota</taxon>
        <taxon>Metazoa</taxon>
        <taxon>Chordata</taxon>
        <taxon>Tunicata</taxon>
        <taxon>Ascidiacea</taxon>
        <taxon>Phlebobranchia</taxon>
        <taxon>Ascidiidae</taxon>
        <taxon>Phallusia</taxon>
    </lineage>
</organism>
<dbReference type="GO" id="GO:0005886">
    <property type="term" value="C:plasma membrane"/>
    <property type="evidence" value="ECO:0007669"/>
    <property type="project" value="TreeGrafter"/>
</dbReference>
<evidence type="ECO:0000256" key="3">
    <source>
        <dbReference type="ARBA" id="ARBA00022692"/>
    </source>
</evidence>
<feature type="binding site" evidence="6">
    <location>
        <position position="29"/>
    </location>
    <ligand>
        <name>Na(+)</name>
        <dbReference type="ChEBI" id="CHEBI:29101"/>
        <label>1</label>
    </ligand>
</feature>
<dbReference type="Pfam" id="PF00209">
    <property type="entry name" value="SNF"/>
    <property type="match status" value="1"/>
</dbReference>
<feature type="binding site" evidence="6">
    <location>
        <position position="272"/>
    </location>
    <ligand>
        <name>Na(+)</name>
        <dbReference type="ChEBI" id="CHEBI:29101"/>
        <label>1</label>
    </ligand>
</feature>
<evidence type="ECO:0000256" key="7">
    <source>
        <dbReference type="SAM" id="Phobius"/>
    </source>
</evidence>
<dbReference type="PRINTS" id="PR00176">
    <property type="entry name" value="NANEUSMPORT"/>
</dbReference>
<comment type="subcellular location">
    <subcellularLocation>
        <location evidence="1">Membrane</location>
        <topology evidence="1">Multi-pass membrane protein</topology>
    </subcellularLocation>
</comment>
<protein>
    <submittedName>
        <fullName evidence="8">Sodium- and chloride-dependent creatine transporter 1-like</fullName>
    </submittedName>
</protein>
<feature type="transmembrane region" description="Helical" evidence="7">
    <location>
        <begin position="433"/>
        <end position="454"/>
    </location>
</feature>
<dbReference type="GO" id="GO:0035725">
    <property type="term" value="P:sodium ion transmembrane transport"/>
    <property type="evidence" value="ECO:0007669"/>
    <property type="project" value="TreeGrafter"/>
</dbReference>
<dbReference type="GO" id="GO:0006865">
    <property type="term" value="P:amino acid transport"/>
    <property type="evidence" value="ECO:0007669"/>
    <property type="project" value="TreeGrafter"/>
</dbReference>
<feature type="transmembrane region" description="Helical" evidence="7">
    <location>
        <begin position="295"/>
        <end position="324"/>
    </location>
</feature>
<accession>A0A6F9DTI9</accession>
<dbReference type="EMBL" id="LR790461">
    <property type="protein sequence ID" value="CAB3266323.1"/>
    <property type="molecule type" value="mRNA"/>
</dbReference>
<keyword evidence="5 7" id="KW-0472">Membrane</keyword>
<feature type="transmembrane region" description="Helical" evidence="7">
    <location>
        <begin position="223"/>
        <end position="245"/>
    </location>
</feature>
<gene>
    <name evidence="8" type="primary">Slc6a8-001</name>
</gene>
<evidence type="ECO:0000256" key="2">
    <source>
        <dbReference type="ARBA" id="ARBA00022448"/>
    </source>
</evidence>
<feature type="binding site" evidence="6">
    <location>
        <position position="372"/>
    </location>
    <ligand>
        <name>Na(+)</name>
        <dbReference type="ChEBI" id="CHEBI:29101"/>
        <label>1</label>
    </ligand>
</feature>
<feature type="transmembrane region" description="Helical" evidence="7">
    <location>
        <begin position="404"/>
        <end position="427"/>
    </location>
</feature>
<feature type="transmembrane region" description="Helical" evidence="7">
    <location>
        <begin position="265"/>
        <end position="283"/>
    </location>
</feature>
<keyword evidence="3 7" id="KW-0812">Transmembrane</keyword>
<feature type="transmembrane region" description="Helical" evidence="7">
    <location>
        <begin position="344"/>
        <end position="369"/>
    </location>
</feature>
<keyword evidence="6" id="KW-0479">Metal-binding</keyword>
<reference evidence="8" key="1">
    <citation type="submission" date="2020-04" db="EMBL/GenBank/DDBJ databases">
        <authorList>
            <person name="Neveu A P."/>
        </authorList>
    </citation>
    <scope>NUCLEOTIDE SEQUENCE</scope>
    <source>
        <tissue evidence="8">Whole embryo</tissue>
    </source>
</reference>
<proteinExistence type="evidence at transcript level"/>
<feature type="transmembrane region" description="Helical" evidence="7">
    <location>
        <begin position="92"/>
        <end position="119"/>
    </location>
</feature>
<dbReference type="PANTHER" id="PTHR11616">
    <property type="entry name" value="SODIUM/CHLORIDE DEPENDENT TRANSPORTER"/>
    <property type="match status" value="1"/>
</dbReference>
<dbReference type="InterPro" id="IPR000175">
    <property type="entry name" value="Na/ntran_symport"/>
</dbReference>
<evidence type="ECO:0000256" key="6">
    <source>
        <dbReference type="PIRSR" id="PIRSR600175-1"/>
    </source>
</evidence>
<sequence length="484" mass="53508">MSASRVIIGVHSSFWNNLESFAFHVPYFVGIVNLWRSPYLTVENHGGIFLILYFFCLMLIAVPLYVCEAFIGLHTNRGRLGAWTLMPLMRGVGWASLHLATFAMLSYLTIMAIGIIYLWHSFWNNLPWSQYDNDWNTASCTKLDQFGNSSTSAITGLNYTSDALSQTQFLNNYVWRIPNVESSFDGEFNWPMLYAFAAVFVLSMLNIKAAASKSEVCIVGACFLYILMVVLVVVGARLEGAAIGLRALFTFEWSLLMNPQTWGDAMSQALYSLGAGFLALTALGRNSRSGHNFCISAFSLALASVLTSLLMVVATYCVLGHLAYATGVAISDVVQPGPGLVFQLIPIIMDHMYVPQLWCVVFFLVLIIVAQDNVFCEFTGLMTVVGDARTIVDEAPCANRCCRVAIGLVFFILTIAPLSSVQAFYFFELIDSYRVIGFPLVFAGMLEVLAAGWFGQFHLKLHQTAGSRMASTIIYTVGNSLHQD</sequence>
<keyword evidence="4 7" id="KW-1133">Transmembrane helix</keyword>
<evidence type="ECO:0000256" key="1">
    <source>
        <dbReference type="ARBA" id="ARBA00004141"/>
    </source>
</evidence>
<dbReference type="PANTHER" id="PTHR11616:SF309">
    <property type="entry name" value="TRANSPORTER"/>
    <property type="match status" value="1"/>
</dbReference>
<dbReference type="GO" id="GO:0046872">
    <property type="term" value="F:metal ion binding"/>
    <property type="evidence" value="ECO:0007669"/>
    <property type="project" value="UniProtKB-KW"/>
</dbReference>
<evidence type="ECO:0000256" key="4">
    <source>
        <dbReference type="ARBA" id="ARBA00022989"/>
    </source>
</evidence>
<keyword evidence="6" id="KW-0915">Sodium</keyword>
<feature type="transmembrane region" description="Helical" evidence="7">
    <location>
        <begin position="192"/>
        <end position="211"/>
    </location>
</feature>
<dbReference type="AlphaFoldDB" id="A0A6F9DTI9"/>
<feature type="transmembrane region" description="Helical" evidence="7">
    <location>
        <begin position="48"/>
        <end position="71"/>
    </location>
</feature>
<dbReference type="InterPro" id="IPR037272">
    <property type="entry name" value="SNS_sf"/>
</dbReference>
<dbReference type="SUPFAM" id="SSF161070">
    <property type="entry name" value="SNF-like"/>
    <property type="match status" value="1"/>
</dbReference>